<evidence type="ECO:0000313" key="1">
    <source>
        <dbReference type="EMBL" id="EEQ31140.1"/>
    </source>
</evidence>
<dbReference type="Proteomes" id="UP000002035">
    <property type="component" value="Unassembled WGS sequence"/>
</dbReference>
<proteinExistence type="predicted"/>
<dbReference type="eggNOG" id="ENOG502QR0D">
    <property type="taxonomic scope" value="Eukaryota"/>
</dbReference>
<keyword evidence="2" id="KW-1185">Reference proteome</keyword>
<dbReference type="RefSeq" id="XP_002848453.1">
    <property type="nucleotide sequence ID" value="XM_002848407.1"/>
</dbReference>
<evidence type="ECO:0000313" key="2">
    <source>
        <dbReference type="Proteomes" id="UP000002035"/>
    </source>
</evidence>
<gene>
    <name evidence="1" type="ORF">MCYG_03959</name>
</gene>
<accession>C5FMN7</accession>
<dbReference type="AlphaFoldDB" id="C5FMN7"/>
<dbReference type="GeneID" id="9222775"/>
<sequence length="593" mass="66434">MVKYRSTSAVAYAGPLLTPAASLCIPSPPPAKRMRMKEGSSENNGPPIIGDEDIHNEDYRCGGPDLVKLPALSRYIPDNGECQLMYDQLMDEVLLVLERWHVDLKGRTLLQRAHHEASGTETWTNTLLIPARKHELDDTWLEACKEIREILVNNNLGDTTVEMIDERASQRVLSAPIPRTNPFYSTWPDLRLTILNILGDSEWTMLSPQLRGVSMEPKTITIVILVKEDSTFDWIATREAVVDTLDSQGLHHIAVEIRQGFLAKDDWSSKPCMGGSIGAHSSALSSSTFGGFLEIQHPSGEWKQYGLTTHHCVTAIKSTADWDRHGIKPGDPENELTLDYPSLRDHNLAIDHYREEIELFSKLETYTSAKQRLEEEDPSVSRNERQAYEYVKGQIEVLEETLVHAHNFYQHGQLLLGKVYASSGYRMNPNKRILDWALIEVPSDRTTQNKLPTIDDVPKSCRAAYLPTSKVLQDAIPLKAGEMGVCKIGRTTGFSEGRLGEIRETDIQCWVKDEDGHWDKTRGMAYLIHRRAPSVTFGEPGDSGSFVFSLDGSFVGLYLGGDRDAGTGLFMEASDLFEDIKLITGARDVRIPQ</sequence>
<dbReference type="EMBL" id="DS995703">
    <property type="protein sequence ID" value="EEQ31140.1"/>
    <property type="molecule type" value="Genomic_DNA"/>
</dbReference>
<reference evidence="2" key="1">
    <citation type="journal article" date="2012" name="MBio">
        <title>Comparative genome analysis of Trichophyton rubrum and related dermatophytes reveals candidate genes involved in infection.</title>
        <authorList>
            <person name="Martinez D.A."/>
            <person name="Oliver B.G."/>
            <person name="Graeser Y."/>
            <person name="Goldberg J.M."/>
            <person name="Li W."/>
            <person name="Martinez-Rossi N.M."/>
            <person name="Monod M."/>
            <person name="Shelest E."/>
            <person name="Barton R.C."/>
            <person name="Birch E."/>
            <person name="Brakhage A.A."/>
            <person name="Chen Z."/>
            <person name="Gurr S.J."/>
            <person name="Heiman D."/>
            <person name="Heitman J."/>
            <person name="Kosti I."/>
            <person name="Rossi A."/>
            <person name="Saif S."/>
            <person name="Samalova M."/>
            <person name="Saunders C.W."/>
            <person name="Shea T."/>
            <person name="Summerbell R.C."/>
            <person name="Xu J."/>
            <person name="Young S."/>
            <person name="Zeng Q."/>
            <person name="Birren B.W."/>
            <person name="Cuomo C.A."/>
            <person name="White T.C."/>
        </authorList>
    </citation>
    <scope>NUCLEOTIDE SEQUENCE [LARGE SCALE GENOMIC DNA]</scope>
    <source>
        <strain evidence="2">ATCC MYA-4605 / CBS 113480</strain>
    </source>
</reference>
<dbReference type="HOGENOM" id="CLU_028989_0_0_1"/>
<dbReference type="VEuPathDB" id="FungiDB:MCYG_03959"/>
<protein>
    <submittedName>
        <fullName evidence="1">Uncharacterized protein</fullName>
    </submittedName>
</protein>
<name>C5FMN7_ARTOC</name>
<dbReference type="STRING" id="554155.C5FMN7"/>
<organism evidence="1 2">
    <name type="scientific">Arthroderma otae (strain ATCC MYA-4605 / CBS 113480)</name>
    <name type="common">Microsporum canis</name>
    <dbReference type="NCBI Taxonomy" id="554155"/>
    <lineage>
        <taxon>Eukaryota</taxon>
        <taxon>Fungi</taxon>
        <taxon>Dikarya</taxon>
        <taxon>Ascomycota</taxon>
        <taxon>Pezizomycotina</taxon>
        <taxon>Eurotiomycetes</taxon>
        <taxon>Eurotiomycetidae</taxon>
        <taxon>Onygenales</taxon>
        <taxon>Arthrodermataceae</taxon>
        <taxon>Microsporum</taxon>
    </lineage>
</organism>
<dbReference type="OMA" id="EPYRTLE"/>
<dbReference type="OrthoDB" id="5424209at2759"/>